<dbReference type="InterPro" id="IPR006048">
    <property type="entry name" value="A-amylase/branching_C"/>
</dbReference>
<keyword evidence="11" id="KW-1185">Reference proteome</keyword>
<dbReference type="InterPro" id="IPR013783">
    <property type="entry name" value="Ig-like_fold"/>
</dbReference>
<dbReference type="SUPFAM" id="SSF81296">
    <property type="entry name" value="E set domains"/>
    <property type="match status" value="1"/>
</dbReference>
<evidence type="ECO:0000313" key="10">
    <source>
        <dbReference type="EMBL" id="MCO6042325.1"/>
    </source>
</evidence>
<dbReference type="AlphaFoldDB" id="A0A9X2JDW0"/>
<dbReference type="Pfam" id="PF02806">
    <property type="entry name" value="Alpha-amylase_C"/>
    <property type="match status" value="1"/>
</dbReference>
<evidence type="ECO:0000313" key="11">
    <source>
        <dbReference type="Proteomes" id="UP001155241"/>
    </source>
</evidence>
<evidence type="ECO:0000256" key="3">
    <source>
        <dbReference type="ARBA" id="ARBA00012541"/>
    </source>
</evidence>
<evidence type="ECO:0000256" key="8">
    <source>
        <dbReference type="ARBA" id="ARBA00023295"/>
    </source>
</evidence>
<dbReference type="Gene3D" id="2.60.40.1110">
    <property type="match status" value="1"/>
</dbReference>
<dbReference type="RefSeq" id="WP_252850427.1">
    <property type="nucleotide sequence ID" value="NZ_JAMXLR010000003.1"/>
</dbReference>
<name>A0A9X2JDW0_9BACT</name>
<keyword evidence="6 10" id="KW-0378">Hydrolase</keyword>
<comment type="catalytic activity">
    <reaction evidence="1">
        <text>Transfers a segment of a (1-&gt;4)-alpha-D-glucan chain to a primary hydroxy group in a similar glucan chain.</text>
        <dbReference type="EC" id="2.4.1.18"/>
    </reaction>
</comment>
<dbReference type="Proteomes" id="UP001155241">
    <property type="component" value="Unassembled WGS sequence"/>
</dbReference>
<evidence type="ECO:0000256" key="4">
    <source>
        <dbReference type="ARBA" id="ARBA00022679"/>
    </source>
</evidence>
<dbReference type="PANTHER" id="PTHR43651:SF11">
    <property type="entry name" value="MALTO-OLIGOSYLTREHALOSE TREHALOHYDROLASE"/>
    <property type="match status" value="1"/>
</dbReference>
<evidence type="ECO:0000256" key="6">
    <source>
        <dbReference type="ARBA" id="ARBA00022801"/>
    </source>
</evidence>
<comment type="similarity">
    <text evidence="2">Belongs to the glycosyl hydrolase 13 family. GlgB subfamily.</text>
</comment>
<evidence type="ECO:0000256" key="5">
    <source>
        <dbReference type="ARBA" id="ARBA00022729"/>
    </source>
</evidence>
<dbReference type="GO" id="GO:0016798">
    <property type="term" value="F:hydrolase activity, acting on glycosyl bonds"/>
    <property type="evidence" value="ECO:0007669"/>
    <property type="project" value="UniProtKB-KW"/>
</dbReference>
<dbReference type="SUPFAM" id="SSF49452">
    <property type="entry name" value="Starch-binding domain-like"/>
    <property type="match status" value="1"/>
</dbReference>
<feature type="domain" description="Glycosyl hydrolase family 13 catalytic" evidence="9">
    <location>
        <begin position="547"/>
        <end position="885"/>
    </location>
</feature>
<organism evidence="10 11">
    <name type="scientific">Aeoliella straminimaris</name>
    <dbReference type="NCBI Taxonomy" id="2954799"/>
    <lineage>
        <taxon>Bacteria</taxon>
        <taxon>Pseudomonadati</taxon>
        <taxon>Planctomycetota</taxon>
        <taxon>Planctomycetia</taxon>
        <taxon>Pirellulales</taxon>
        <taxon>Lacipirellulaceae</taxon>
        <taxon>Aeoliella</taxon>
    </lineage>
</organism>
<dbReference type="InterPro" id="IPR014756">
    <property type="entry name" value="Ig_E-set"/>
</dbReference>
<keyword evidence="8" id="KW-0326">Glycosidase</keyword>
<protein>
    <recommendedName>
        <fullName evidence="3">1,4-alpha-glucan branching enzyme</fullName>
        <ecNumber evidence="3">2.4.1.18</ecNumber>
    </recommendedName>
</protein>
<proteinExistence type="inferred from homology"/>
<dbReference type="EMBL" id="JAMXLR010000003">
    <property type="protein sequence ID" value="MCO6042325.1"/>
    <property type="molecule type" value="Genomic_DNA"/>
</dbReference>
<sequence>MPDFYVYTNRKRPGLHVWREGTALKRYLVPKNLGPGWVKFECDNLNASIENPVRFMLFSFTDKDTFVDWEDGTFNRELPRLPSGEFPPDVWFVSGAPRITLTDPRLRSEASVRVHLISQTRFRPAEMYIWDPALGVARRESQTGEDALGPYFDITLSDDEKSFFNFKFIRKKGEDFTEFEPNSANRWWVSSDGAEVWTHSGDSAVTTTQPVKRTLTMHVRQWIDMPPVLHLWAQNGEFVADLPGNTIAGWTTFKADIYSHLPYGCLIRNPGYDVEWEHEEAKRTHLVVDDDQEWWTLEGDRALFSAEPTPNARLDLTIANTDLSDLGESRFAHVWINRARGPMLDDVPVDNAGKVSLHVYPKVNTSIKFHDEHGVWENLRHVACVQEADSPLHRYVVLERPPLLPEAPPNDLVQDPPFRILRPGAYEEAGKLRFVVHSSHAADMSLIGEWTNWRDHPVQMRITRDGTYWWASVPVADVLAGVAGAADYHGIKYQLLLNQVDARQDPGAGWVEKSSIEGASRLVNHQRFDWGNASWQRPSTDHYIIYQLHPTRFTNRFQHERPLRRVAQEIADQAAYFKQLGVTAIQLLPINEVSSKNSWGYDPAYFYAVEGDYCGPDGPDDLKHLVRVAHEYGLAVILDVVFNHAGGDNILWEVARDSFFDGDTQWGALVNFDHPQCLHFFAQNLVYLANEYRIDAFRLDHTATIVHSAAWDPWSGSVRKLGSGGGWEFLHGLRHAVQHQVPGNCPLMAEHLPNEWSITNYGGPMDSQWGDDFHDRLVDACRRQFGVMPRLANAMQLTHRQCHQWYNVVSYPESHDEVGNVPDRISHVAGYGQGLRMSKVAAAATLLSRGIPLYFMGAESGEHKQFQFGSDEQLDIDLYLTDPDRQRIRGWWRELGWLRRNPSIKGPAPLEVRFAAEQMLAFTRGQNGDFFVVLNFGGWSGHKSLASLHLPWGEYRELFNSTWPAFAVHSEDEGEHTNGGRHARLHGGHALNIPDYGAVVLEKV</sequence>
<dbReference type="GO" id="GO:0005975">
    <property type="term" value="P:carbohydrate metabolic process"/>
    <property type="evidence" value="ECO:0007669"/>
    <property type="project" value="InterPro"/>
</dbReference>
<keyword evidence="5" id="KW-0732">Signal</keyword>
<dbReference type="GO" id="GO:0030246">
    <property type="term" value="F:carbohydrate binding"/>
    <property type="evidence" value="ECO:0007669"/>
    <property type="project" value="InterPro"/>
</dbReference>
<dbReference type="PANTHER" id="PTHR43651">
    <property type="entry name" value="1,4-ALPHA-GLUCAN-BRANCHING ENZYME"/>
    <property type="match status" value="1"/>
</dbReference>
<gene>
    <name evidence="10" type="ORF">NG895_00255</name>
</gene>
<dbReference type="InterPro" id="IPR013784">
    <property type="entry name" value="Carb-bd-like_fold"/>
</dbReference>
<keyword evidence="4" id="KW-0808">Transferase</keyword>
<dbReference type="Gene3D" id="2.60.40.10">
    <property type="entry name" value="Immunoglobulins"/>
    <property type="match status" value="1"/>
</dbReference>
<dbReference type="Gene3D" id="3.20.20.80">
    <property type="entry name" value="Glycosidases"/>
    <property type="match status" value="1"/>
</dbReference>
<dbReference type="SMART" id="SM00642">
    <property type="entry name" value="Aamy"/>
    <property type="match status" value="1"/>
</dbReference>
<accession>A0A9X2JDW0</accession>
<dbReference type="Pfam" id="PF03714">
    <property type="entry name" value="PUD"/>
    <property type="match status" value="1"/>
</dbReference>
<evidence type="ECO:0000256" key="2">
    <source>
        <dbReference type="ARBA" id="ARBA00009000"/>
    </source>
</evidence>
<dbReference type="InterPro" id="IPR017853">
    <property type="entry name" value="GH"/>
</dbReference>
<evidence type="ECO:0000259" key="9">
    <source>
        <dbReference type="SMART" id="SM00642"/>
    </source>
</evidence>
<evidence type="ECO:0000256" key="1">
    <source>
        <dbReference type="ARBA" id="ARBA00000826"/>
    </source>
</evidence>
<reference evidence="10" key="1">
    <citation type="submission" date="2022-06" db="EMBL/GenBank/DDBJ databases">
        <title>Aeoliella straminimaris, a novel planctomycete from sediments.</title>
        <authorList>
            <person name="Vitorino I.R."/>
            <person name="Lage O.M."/>
        </authorList>
    </citation>
    <scope>NUCLEOTIDE SEQUENCE</scope>
    <source>
        <strain evidence="10">ICT_H6.2</strain>
    </source>
</reference>
<comment type="caution">
    <text evidence="10">The sequence shown here is derived from an EMBL/GenBank/DDBJ whole genome shotgun (WGS) entry which is preliminary data.</text>
</comment>
<evidence type="ECO:0000256" key="7">
    <source>
        <dbReference type="ARBA" id="ARBA00023277"/>
    </source>
</evidence>
<dbReference type="GO" id="GO:0043169">
    <property type="term" value="F:cation binding"/>
    <property type="evidence" value="ECO:0007669"/>
    <property type="project" value="InterPro"/>
</dbReference>
<dbReference type="GO" id="GO:0003844">
    <property type="term" value="F:1,4-alpha-glucan branching enzyme activity"/>
    <property type="evidence" value="ECO:0007669"/>
    <property type="project" value="UniProtKB-EC"/>
</dbReference>
<dbReference type="InterPro" id="IPR006047">
    <property type="entry name" value="GH13_cat_dom"/>
</dbReference>
<keyword evidence="7" id="KW-0119">Carbohydrate metabolism</keyword>
<dbReference type="Pfam" id="PF00128">
    <property type="entry name" value="Alpha-amylase"/>
    <property type="match status" value="1"/>
</dbReference>
<dbReference type="SUPFAM" id="SSF51445">
    <property type="entry name" value="(Trans)glycosidases"/>
    <property type="match status" value="1"/>
</dbReference>
<dbReference type="EC" id="2.4.1.18" evidence="3"/>
<dbReference type="InterPro" id="IPR005323">
    <property type="entry name" value="CBM41_pullulanase"/>
</dbReference>